<dbReference type="FunFam" id="3.90.550.10:FF:000122">
    <property type="entry name" value="Dolichol-phosphate mannosyltransferase subunit 1"/>
    <property type="match status" value="1"/>
</dbReference>
<comment type="similarity">
    <text evidence="1">Belongs to the glycosyltransferase 2 family.</text>
</comment>
<proteinExistence type="inferred from homology"/>
<dbReference type="SUPFAM" id="SSF53448">
    <property type="entry name" value="Nucleotide-diphospho-sugar transferases"/>
    <property type="match status" value="1"/>
</dbReference>
<evidence type="ECO:0000256" key="2">
    <source>
        <dbReference type="ARBA" id="ARBA00022676"/>
    </source>
</evidence>
<evidence type="ECO:0000256" key="3">
    <source>
        <dbReference type="ARBA" id="ARBA00022679"/>
    </source>
</evidence>
<accession>A0A381R8P5</accession>
<keyword evidence="3" id="KW-0808">Transferase</keyword>
<name>A0A381R8P5_9ZZZZ</name>
<dbReference type="CDD" id="cd06442">
    <property type="entry name" value="DPM1_like"/>
    <property type="match status" value="1"/>
</dbReference>
<feature type="domain" description="Glycosyltransferase 2-like" evidence="4">
    <location>
        <begin position="8"/>
        <end position="123"/>
    </location>
</feature>
<dbReference type="InterPro" id="IPR039528">
    <property type="entry name" value="DPM1-like"/>
</dbReference>
<dbReference type="PANTHER" id="PTHR43398">
    <property type="entry name" value="DOLICHOL-PHOSPHATE MANNOSYLTRANSFERASE SUBUNIT 1"/>
    <property type="match status" value="1"/>
</dbReference>
<dbReference type="InterPro" id="IPR001173">
    <property type="entry name" value="Glyco_trans_2-like"/>
</dbReference>
<protein>
    <recommendedName>
        <fullName evidence="4">Glycosyltransferase 2-like domain-containing protein</fullName>
    </recommendedName>
</protein>
<evidence type="ECO:0000313" key="5">
    <source>
        <dbReference type="EMBL" id="SUZ87258.1"/>
    </source>
</evidence>
<dbReference type="InterPro" id="IPR029044">
    <property type="entry name" value="Nucleotide-diphossugar_trans"/>
</dbReference>
<gene>
    <name evidence="5" type="ORF">METZ01_LOCUS40112</name>
</gene>
<keyword evidence="2" id="KW-0328">Glycosyltransferase</keyword>
<dbReference type="GO" id="GO:0004582">
    <property type="term" value="F:dolichyl-phosphate beta-D-mannosyltransferase activity"/>
    <property type="evidence" value="ECO:0007669"/>
    <property type="project" value="InterPro"/>
</dbReference>
<dbReference type="Gene3D" id="3.90.550.10">
    <property type="entry name" value="Spore Coat Polysaccharide Biosynthesis Protein SpsA, Chain A"/>
    <property type="match status" value="1"/>
</dbReference>
<dbReference type="AlphaFoldDB" id="A0A381R8P5"/>
<dbReference type="Pfam" id="PF00535">
    <property type="entry name" value="Glycos_transf_2"/>
    <property type="match status" value="1"/>
</dbReference>
<evidence type="ECO:0000256" key="1">
    <source>
        <dbReference type="ARBA" id="ARBA00006739"/>
    </source>
</evidence>
<reference evidence="5" key="1">
    <citation type="submission" date="2018-05" db="EMBL/GenBank/DDBJ databases">
        <authorList>
            <person name="Lanie J.A."/>
            <person name="Ng W.-L."/>
            <person name="Kazmierczak K.M."/>
            <person name="Andrzejewski T.M."/>
            <person name="Davidsen T.M."/>
            <person name="Wayne K.J."/>
            <person name="Tettelin H."/>
            <person name="Glass J.I."/>
            <person name="Rusch D."/>
            <person name="Podicherti R."/>
            <person name="Tsui H.-C.T."/>
            <person name="Winkler M.E."/>
        </authorList>
    </citation>
    <scope>NUCLEOTIDE SEQUENCE</scope>
</reference>
<dbReference type="EMBL" id="UINC01001716">
    <property type="protein sequence ID" value="SUZ87258.1"/>
    <property type="molecule type" value="Genomic_DNA"/>
</dbReference>
<sequence>MLLALDINLDILIVDDNSPDGTGDLVRSHYQESVAVKTRPTKDGLGSAYVFGFNWALKHNYDLIVQMDADLSHDPKEVPAMFALLSENDLIIGSRYYGGLRVINWPVRRLYISYFANLYARLITGVPIKDLTAGFKAWKSDTLYLINFNECSSQGYCFQIETSFRAYQKNCKIKEHPITFTDRTVGESKMDKSVVIEAILKVWLFGFWRLFRLKK</sequence>
<dbReference type="PANTHER" id="PTHR43398:SF1">
    <property type="entry name" value="DOLICHOL-PHOSPHATE MANNOSYLTRANSFERASE SUBUNIT 1"/>
    <property type="match status" value="1"/>
</dbReference>
<organism evidence="5">
    <name type="scientific">marine metagenome</name>
    <dbReference type="NCBI Taxonomy" id="408172"/>
    <lineage>
        <taxon>unclassified sequences</taxon>
        <taxon>metagenomes</taxon>
        <taxon>ecological metagenomes</taxon>
    </lineage>
</organism>
<dbReference type="GO" id="GO:0009247">
    <property type="term" value="P:glycolipid biosynthetic process"/>
    <property type="evidence" value="ECO:0007669"/>
    <property type="project" value="TreeGrafter"/>
</dbReference>
<evidence type="ECO:0000259" key="4">
    <source>
        <dbReference type="Pfam" id="PF00535"/>
    </source>
</evidence>
<dbReference type="GO" id="GO:0016020">
    <property type="term" value="C:membrane"/>
    <property type="evidence" value="ECO:0007669"/>
    <property type="project" value="GOC"/>
</dbReference>